<dbReference type="Pfam" id="PF12854">
    <property type="entry name" value="PPR_1"/>
    <property type="match status" value="1"/>
</dbReference>
<dbReference type="Gene3D" id="1.25.40.10">
    <property type="entry name" value="Tetratricopeptide repeat domain"/>
    <property type="match status" value="7"/>
</dbReference>
<feature type="repeat" description="PPR" evidence="2">
    <location>
        <begin position="761"/>
        <end position="791"/>
    </location>
</feature>
<dbReference type="NCBIfam" id="TIGR00756">
    <property type="entry name" value="PPR"/>
    <property type="match status" value="5"/>
</dbReference>
<name>A0A7S4APZ8_9STRA</name>
<dbReference type="Pfam" id="PF13041">
    <property type="entry name" value="PPR_2"/>
    <property type="match status" value="1"/>
</dbReference>
<feature type="repeat" description="PPR" evidence="2">
    <location>
        <begin position="1062"/>
        <end position="1099"/>
    </location>
</feature>
<evidence type="ECO:0000256" key="2">
    <source>
        <dbReference type="PROSITE-ProRule" id="PRU00708"/>
    </source>
</evidence>
<dbReference type="EMBL" id="HBIX01022044">
    <property type="protein sequence ID" value="CAE0722671.1"/>
    <property type="molecule type" value="Transcribed_RNA"/>
</dbReference>
<feature type="repeat" description="PPR" evidence="2">
    <location>
        <begin position="503"/>
        <end position="533"/>
    </location>
</feature>
<dbReference type="InterPro" id="IPR011990">
    <property type="entry name" value="TPR-like_helical_dom_sf"/>
</dbReference>
<evidence type="ECO:0000256" key="4">
    <source>
        <dbReference type="SAM" id="SignalP"/>
    </source>
</evidence>
<sequence>MYWTTTTTTMGRSRSLSPSFLFPNMLIILLISLITPPPNADGLTFSTTRSTPTCSISFRNKGGFDPSVPNTNGKSSVVSSLFSSPAVQEASSSSESRPTIATAVDAGAPPNTLELREEIEKLGKSKSSSAPIEATKLLNELFDFYMSIDTDTNANEDENANANTSNNSTTAATENETEAKGSPNYSANDNARIYTTFNVHDCTKVIGAWSKSKHRDAPREALSILTKMNAIYNKFGGRHVRPNVVTYTSVIAAYAQRGDIEGASTVFEMQVTDFKTKKNYSAKPNARTFKTMINACTKSRQTRAPQTAEKILATLNDWHAAGQLKEGSCTITYSSVINCWTKSGFRESPQRARALLETMLQQYKTEGNEDVCPNGITYASVLDAYARWGDVDGAMEVWETMKEDYKSGNEEARPVVYMYTILIKAWAKSVHPNAPQEAEKLLQEVLDLYARGELEEGPNNFTYGTLINCWAKSQYREAPQRARDILESMIAQYKNGDERLMPNSVTYGATMDAYARKGDTKGAIEVFQIMKEDYESGNTRAKADVRIYGTLMSAHVRSGNKNAPIEVEKLLMEMVDLYSKGVLKEGPNTFIYGTLINCWSKSELPEAPRRAREILEAMITQYKKGDKHLTPDSIIYNSVLDACARQGDIEGANAVRKLMQDDFDSGNKRAVPNLRTYSMLIYAHSRGGKPNAPAEGEKLLEEMHDLYSKGKLREPPNTISHSIVINCWAKSDFPEGTQRARDILESMLSRYKDGTSNCKPNAITYHSVLDAYSRRGDIDGANEIWKIMMDDFHSGNGEARPERQTFSILIDTWSKSNKQQESPIEAEKLLQDMIDQHEKGDILEGPDAIVFSSVINCWAKSGLPESPKRARDILESMLNHYQYGNEKVRPNMITYNSVLDAYARNGDIKGALEIWDLMNNDYLSGNLSAEPNIPSYNTLINAWSKSNKQKEAPKEAEKLLKEMIDLNAKGDLKEGPSKIVYSTVINCWAKSDLPESPQRARDILESMIHHYQNGIEEVRPNTITYNSVLDAYARQGHTNGATEILKMMEDDFDAGNIDAIVDLRTYNILIDTWSKSLNPIAPQEAEKLIEKMTKHNINPTTISYTGVINAFGKSSLPDSHHRALAILEDMASKANAGNEDVRPNKITYNSVIDAFARKQDAEGANNVWMMMEKDYKSGNAGAKPDLTTYNTLMNAWCVLLVVSIVSSQKKFYSTVLYIIPFQKDRRAIFLSCVFLDCYTSHYLLATLSLTGRDRKARRPTWKQKKYLPP</sequence>
<dbReference type="PROSITE" id="PS51375">
    <property type="entry name" value="PPR"/>
    <property type="match status" value="8"/>
</dbReference>
<feature type="repeat" description="PPR" evidence="2">
    <location>
        <begin position="891"/>
        <end position="921"/>
    </location>
</feature>
<feature type="compositionally biased region" description="Low complexity" evidence="3">
    <location>
        <begin position="160"/>
        <end position="174"/>
    </location>
</feature>
<comment type="similarity">
    <text evidence="1">Belongs to the PPR family. P subfamily.</text>
</comment>
<feature type="repeat" description="PPR" evidence="2">
    <location>
        <begin position="1021"/>
        <end position="1051"/>
    </location>
</feature>
<feature type="region of interest" description="Disordered" evidence="3">
    <location>
        <begin position="89"/>
        <end position="111"/>
    </location>
</feature>
<accession>A0A7S4APZ8</accession>
<protein>
    <recommendedName>
        <fullName evidence="6">Pentacotripeptide-repeat region of PRORP domain-containing protein</fullName>
    </recommendedName>
</protein>
<proteinExistence type="inferred from homology"/>
<dbReference type="Pfam" id="PF01535">
    <property type="entry name" value="PPR"/>
    <property type="match status" value="4"/>
</dbReference>
<dbReference type="Pfam" id="PF13812">
    <property type="entry name" value="PPR_3"/>
    <property type="match status" value="2"/>
</dbReference>
<reference evidence="5" key="1">
    <citation type="submission" date="2021-01" db="EMBL/GenBank/DDBJ databases">
        <authorList>
            <person name="Corre E."/>
            <person name="Pelletier E."/>
            <person name="Niang G."/>
            <person name="Scheremetjew M."/>
            <person name="Finn R."/>
            <person name="Kale V."/>
            <person name="Holt S."/>
            <person name="Cochrane G."/>
            <person name="Meng A."/>
            <person name="Brown T."/>
            <person name="Cohen L."/>
        </authorList>
    </citation>
    <scope>NUCLEOTIDE SEQUENCE</scope>
    <source>
        <strain evidence="5">10249 10 AB</strain>
    </source>
</reference>
<evidence type="ECO:0000256" key="1">
    <source>
        <dbReference type="ARBA" id="ARBA00007626"/>
    </source>
</evidence>
<evidence type="ECO:0000256" key="3">
    <source>
        <dbReference type="SAM" id="MobiDB-lite"/>
    </source>
</evidence>
<dbReference type="PANTHER" id="PTHR46128:SF329">
    <property type="entry name" value="MITOCHONDRIAL GROUP I INTRON SPLICING FACTOR DMR1"/>
    <property type="match status" value="1"/>
</dbReference>
<feature type="repeat" description="PPR" evidence="2">
    <location>
        <begin position="374"/>
        <end position="404"/>
    </location>
</feature>
<dbReference type="InterPro" id="IPR050872">
    <property type="entry name" value="PPR_P_subfamily"/>
</dbReference>
<dbReference type="PANTHER" id="PTHR46128">
    <property type="entry name" value="MITOCHONDRIAL GROUP I INTRON SPLICING FACTOR CCM1"/>
    <property type="match status" value="1"/>
</dbReference>
<feature type="repeat" description="PPR" evidence="2">
    <location>
        <begin position="632"/>
        <end position="662"/>
    </location>
</feature>
<organism evidence="5">
    <name type="scientific">Pseudo-nitzschia australis</name>
    <dbReference type="NCBI Taxonomy" id="44445"/>
    <lineage>
        <taxon>Eukaryota</taxon>
        <taxon>Sar</taxon>
        <taxon>Stramenopiles</taxon>
        <taxon>Ochrophyta</taxon>
        <taxon>Bacillariophyta</taxon>
        <taxon>Bacillariophyceae</taxon>
        <taxon>Bacillariophycidae</taxon>
        <taxon>Bacillariales</taxon>
        <taxon>Bacillariaceae</taxon>
        <taxon>Pseudo-nitzschia</taxon>
    </lineage>
</organism>
<keyword evidence="4" id="KW-0732">Signal</keyword>
<feature type="chain" id="PRO_5031125379" description="Pentacotripeptide-repeat region of PRORP domain-containing protein" evidence="4">
    <location>
        <begin position="41"/>
        <end position="1269"/>
    </location>
</feature>
<gene>
    <name evidence="5" type="ORF">PAUS00366_LOCUS15427</name>
</gene>
<dbReference type="InterPro" id="IPR002885">
    <property type="entry name" value="PPR_rpt"/>
</dbReference>
<dbReference type="AlphaFoldDB" id="A0A7S4APZ8"/>
<evidence type="ECO:0000313" key="5">
    <source>
        <dbReference type="EMBL" id="CAE0722671.1"/>
    </source>
</evidence>
<feature type="region of interest" description="Disordered" evidence="3">
    <location>
        <begin position="153"/>
        <end position="187"/>
    </location>
</feature>
<feature type="signal peptide" evidence="4">
    <location>
        <begin position="1"/>
        <end position="40"/>
    </location>
</feature>
<evidence type="ECO:0008006" key="6">
    <source>
        <dbReference type="Google" id="ProtNLM"/>
    </source>
</evidence>
<feature type="repeat" description="PPR" evidence="2">
    <location>
        <begin position="1144"/>
        <end position="1174"/>
    </location>
</feature>